<dbReference type="OrthoDB" id="10609351at2759"/>
<feature type="region of interest" description="Disordered" evidence="1">
    <location>
        <begin position="51"/>
        <end position="83"/>
    </location>
</feature>
<feature type="compositionally biased region" description="Acidic residues" evidence="1">
    <location>
        <begin position="63"/>
        <end position="72"/>
    </location>
</feature>
<comment type="caution">
    <text evidence="2">The sequence shown here is derived from an EMBL/GenBank/DDBJ whole genome shotgun (WGS) entry which is preliminary data.</text>
</comment>
<dbReference type="Proteomes" id="UP000237105">
    <property type="component" value="Unassembled WGS sequence"/>
</dbReference>
<dbReference type="EMBL" id="JXTB01000050">
    <property type="protein sequence ID" value="PON70462.1"/>
    <property type="molecule type" value="Genomic_DNA"/>
</dbReference>
<sequence>MVDQDSNEEDIRVSVFSSSTFISSSTTRDFHLFDREGPEIVADEAQGAMFEVSWTSSSTSGDETGDKEEEEVGTSGHEDADDAFLANSGNEFRADDVASTITPRTLNKNYKDYIIPSCIEMRVLREG</sequence>
<evidence type="ECO:0000313" key="2">
    <source>
        <dbReference type="EMBL" id="PON70462.1"/>
    </source>
</evidence>
<protein>
    <submittedName>
        <fullName evidence="2">Uncharacterized protein</fullName>
    </submittedName>
</protein>
<proteinExistence type="predicted"/>
<organism evidence="2 3">
    <name type="scientific">Parasponia andersonii</name>
    <name type="common">Sponia andersonii</name>
    <dbReference type="NCBI Taxonomy" id="3476"/>
    <lineage>
        <taxon>Eukaryota</taxon>
        <taxon>Viridiplantae</taxon>
        <taxon>Streptophyta</taxon>
        <taxon>Embryophyta</taxon>
        <taxon>Tracheophyta</taxon>
        <taxon>Spermatophyta</taxon>
        <taxon>Magnoliopsida</taxon>
        <taxon>eudicotyledons</taxon>
        <taxon>Gunneridae</taxon>
        <taxon>Pentapetalae</taxon>
        <taxon>rosids</taxon>
        <taxon>fabids</taxon>
        <taxon>Rosales</taxon>
        <taxon>Cannabaceae</taxon>
        <taxon>Parasponia</taxon>
    </lineage>
</organism>
<keyword evidence="3" id="KW-1185">Reference proteome</keyword>
<name>A0A2P5DB02_PARAD</name>
<evidence type="ECO:0000313" key="3">
    <source>
        <dbReference type="Proteomes" id="UP000237105"/>
    </source>
</evidence>
<evidence type="ECO:0000256" key="1">
    <source>
        <dbReference type="SAM" id="MobiDB-lite"/>
    </source>
</evidence>
<reference evidence="3" key="1">
    <citation type="submission" date="2016-06" db="EMBL/GenBank/DDBJ databases">
        <title>Parallel loss of symbiosis genes in relatives of nitrogen-fixing non-legume Parasponia.</title>
        <authorList>
            <person name="Van Velzen R."/>
            <person name="Holmer R."/>
            <person name="Bu F."/>
            <person name="Rutten L."/>
            <person name="Van Zeijl A."/>
            <person name="Liu W."/>
            <person name="Santuari L."/>
            <person name="Cao Q."/>
            <person name="Sharma T."/>
            <person name="Shen D."/>
            <person name="Roswanjaya Y."/>
            <person name="Wardhani T."/>
            <person name="Kalhor M.S."/>
            <person name="Jansen J."/>
            <person name="Van den Hoogen J."/>
            <person name="Gungor B."/>
            <person name="Hartog M."/>
            <person name="Hontelez J."/>
            <person name="Verver J."/>
            <person name="Yang W.-C."/>
            <person name="Schijlen E."/>
            <person name="Repin R."/>
            <person name="Schilthuizen M."/>
            <person name="Schranz E."/>
            <person name="Heidstra R."/>
            <person name="Miyata K."/>
            <person name="Fedorova E."/>
            <person name="Kohlen W."/>
            <person name="Bisseling T."/>
            <person name="Smit S."/>
            <person name="Geurts R."/>
        </authorList>
    </citation>
    <scope>NUCLEOTIDE SEQUENCE [LARGE SCALE GENOMIC DNA]</scope>
    <source>
        <strain evidence="3">cv. WU1-14</strain>
    </source>
</reference>
<dbReference type="AlphaFoldDB" id="A0A2P5DB02"/>
<accession>A0A2P5DB02</accession>
<gene>
    <name evidence="2" type="ORF">PanWU01x14_081310</name>
</gene>